<comment type="subcellular location">
    <subcellularLocation>
        <location evidence="1">Cell envelope</location>
    </subcellularLocation>
</comment>
<dbReference type="Proteomes" id="UP001501645">
    <property type="component" value="Unassembled WGS sequence"/>
</dbReference>
<proteinExistence type="inferred from homology"/>
<dbReference type="SUPFAM" id="SSF53807">
    <property type="entry name" value="Helical backbone' metal receptor"/>
    <property type="match status" value="1"/>
</dbReference>
<keyword evidence="8" id="KW-1185">Reference proteome</keyword>
<feature type="domain" description="Fe/B12 periplasmic-binding" evidence="6">
    <location>
        <begin position="59"/>
        <end position="330"/>
    </location>
</feature>
<dbReference type="Gene3D" id="3.40.50.1980">
    <property type="entry name" value="Nitrogenase molybdenum iron protein domain"/>
    <property type="match status" value="2"/>
</dbReference>
<feature type="chain" id="PRO_5047045985" evidence="5">
    <location>
        <begin position="29"/>
        <end position="330"/>
    </location>
</feature>
<evidence type="ECO:0000256" key="3">
    <source>
        <dbReference type="ARBA" id="ARBA00022448"/>
    </source>
</evidence>
<keyword evidence="3" id="KW-0813">Transport</keyword>
<evidence type="ECO:0000313" key="7">
    <source>
        <dbReference type="EMBL" id="GAA4771408.1"/>
    </source>
</evidence>
<evidence type="ECO:0000256" key="1">
    <source>
        <dbReference type="ARBA" id="ARBA00004196"/>
    </source>
</evidence>
<sequence length="330" mass="34041">MIRTIRRSAAFAVAGTLALAAAGCSAPADDAATAADEGSWPRTIEHELGETTIEAQPENIVSTSITLTGTLLAIDAPLTASAATTPDGELTDDQGFFAQWADVADERGVGVLYPGLELDLEAVIAAAPDLIVISTTGADATAEAYDQLSEIAPVVAVNYGDKSWQDVADILGEATGLEDEADAAVASYDAEVAEVADTIEVPEGEANAIVYYGTENDVAFAKLGGPHADLLEALGFTIADAPDELDTAPTERQDFAFVSIENAVATLTGETVFLVNGDDDTKADLLDEALFANAPAVESGAVHPLGATSFRIDYYSALDVVHTIAADFGA</sequence>
<keyword evidence="4 5" id="KW-0732">Signal</keyword>
<reference evidence="8" key="1">
    <citation type="journal article" date="2019" name="Int. J. Syst. Evol. Microbiol.">
        <title>The Global Catalogue of Microorganisms (GCM) 10K type strain sequencing project: providing services to taxonomists for standard genome sequencing and annotation.</title>
        <authorList>
            <consortium name="The Broad Institute Genomics Platform"/>
            <consortium name="The Broad Institute Genome Sequencing Center for Infectious Disease"/>
            <person name="Wu L."/>
            <person name="Ma J."/>
        </authorList>
    </citation>
    <scope>NUCLEOTIDE SEQUENCE [LARGE SCALE GENOMIC DNA]</scope>
    <source>
        <strain evidence="8">JCM 18537</strain>
    </source>
</reference>
<dbReference type="PROSITE" id="PS50983">
    <property type="entry name" value="FE_B12_PBP"/>
    <property type="match status" value="1"/>
</dbReference>
<dbReference type="EMBL" id="BAABKO010000002">
    <property type="protein sequence ID" value="GAA4771408.1"/>
    <property type="molecule type" value="Genomic_DNA"/>
</dbReference>
<name>A0ABP9A151_9MICO</name>
<dbReference type="PROSITE" id="PS51257">
    <property type="entry name" value="PROKAR_LIPOPROTEIN"/>
    <property type="match status" value="1"/>
</dbReference>
<gene>
    <name evidence="7" type="primary">fepB</name>
    <name evidence="7" type="ORF">GCM10023351_14250</name>
</gene>
<evidence type="ECO:0000259" key="6">
    <source>
        <dbReference type="PROSITE" id="PS50983"/>
    </source>
</evidence>
<dbReference type="NCBIfam" id="NF008200">
    <property type="entry name" value="PRK10957.1"/>
    <property type="match status" value="1"/>
</dbReference>
<organism evidence="7 8">
    <name type="scientific">Microbacterium gilvum</name>
    <dbReference type="NCBI Taxonomy" id="1336204"/>
    <lineage>
        <taxon>Bacteria</taxon>
        <taxon>Bacillati</taxon>
        <taxon>Actinomycetota</taxon>
        <taxon>Actinomycetes</taxon>
        <taxon>Micrococcales</taxon>
        <taxon>Microbacteriaceae</taxon>
        <taxon>Microbacterium</taxon>
    </lineage>
</organism>
<comment type="caution">
    <text evidence="7">The sequence shown here is derived from an EMBL/GenBank/DDBJ whole genome shotgun (WGS) entry which is preliminary data.</text>
</comment>
<evidence type="ECO:0000313" key="8">
    <source>
        <dbReference type="Proteomes" id="UP001501645"/>
    </source>
</evidence>
<evidence type="ECO:0000256" key="2">
    <source>
        <dbReference type="ARBA" id="ARBA00008814"/>
    </source>
</evidence>
<dbReference type="InterPro" id="IPR051313">
    <property type="entry name" value="Bact_iron-sidero_bind"/>
</dbReference>
<accession>A0ABP9A151</accession>
<evidence type="ECO:0000256" key="4">
    <source>
        <dbReference type="ARBA" id="ARBA00022729"/>
    </source>
</evidence>
<evidence type="ECO:0000256" key="5">
    <source>
        <dbReference type="SAM" id="SignalP"/>
    </source>
</evidence>
<dbReference type="PANTHER" id="PTHR30532:SF24">
    <property type="entry name" value="FERRIC ENTEROBACTIN-BINDING PERIPLASMIC PROTEIN FEPB"/>
    <property type="match status" value="1"/>
</dbReference>
<dbReference type="RefSeq" id="WP_345437506.1">
    <property type="nucleotide sequence ID" value="NZ_BAABKO010000002.1"/>
</dbReference>
<dbReference type="Pfam" id="PF01497">
    <property type="entry name" value="Peripla_BP_2"/>
    <property type="match status" value="1"/>
</dbReference>
<feature type="signal peptide" evidence="5">
    <location>
        <begin position="1"/>
        <end position="28"/>
    </location>
</feature>
<comment type="similarity">
    <text evidence="2">Belongs to the bacterial solute-binding protein 8 family.</text>
</comment>
<dbReference type="InterPro" id="IPR002491">
    <property type="entry name" value="ABC_transptr_periplasmic_BD"/>
</dbReference>
<protein>
    <submittedName>
        <fullName evidence="7">Fe2+-enterobactin ABC transporter substrate-binding protein</fullName>
    </submittedName>
</protein>
<dbReference type="PANTHER" id="PTHR30532">
    <property type="entry name" value="IRON III DICITRATE-BINDING PERIPLASMIC PROTEIN"/>
    <property type="match status" value="1"/>
</dbReference>